<feature type="compositionally biased region" description="Basic and acidic residues" evidence="1">
    <location>
        <begin position="25"/>
        <end position="35"/>
    </location>
</feature>
<dbReference type="RefSeq" id="WP_013130985.1">
    <property type="nucleotide sequence ID" value="NC_014165.1"/>
</dbReference>
<keyword evidence="2" id="KW-0812">Transmembrane</keyword>
<dbReference type="STRING" id="469371.Tbis_0727"/>
<evidence type="ECO:0000256" key="1">
    <source>
        <dbReference type="SAM" id="MobiDB-lite"/>
    </source>
</evidence>
<organism evidence="4 5">
    <name type="scientific">Thermobispora bispora (strain ATCC 19993 / DSM 43833 / CBS 139.67 / JCM 10125 / KCTC 9307 / NBRC 14880 / R51)</name>
    <dbReference type="NCBI Taxonomy" id="469371"/>
    <lineage>
        <taxon>Bacteria</taxon>
        <taxon>Bacillati</taxon>
        <taxon>Actinomycetota</taxon>
        <taxon>Actinomycetes</taxon>
        <taxon>Streptosporangiales</taxon>
        <taxon>Streptosporangiaceae</taxon>
        <taxon>Thermobispora</taxon>
    </lineage>
</organism>
<feature type="transmembrane region" description="Helical" evidence="2">
    <location>
        <begin position="424"/>
        <end position="440"/>
    </location>
</feature>
<reference evidence="4 5" key="1">
    <citation type="submission" date="2010-01" db="EMBL/GenBank/DDBJ databases">
        <title>The complete genome of Thermobispora bispora DSM 43833.</title>
        <authorList>
            <consortium name="US DOE Joint Genome Institute (JGI-PGF)"/>
            <person name="Lucas S."/>
            <person name="Copeland A."/>
            <person name="Lapidus A."/>
            <person name="Glavina del Rio T."/>
            <person name="Dalin E."/>
            <person name="Tice H."/>
            <person name="Bruce D."/>
            <person name="Goodwin L."/>
            <person name="Pitluck S."/>
            <person name="Kyrpides N."/>
            <person name="Mavromatis K."/>
            <person name="Ivanova N."/>
            <person name="Mikhailova N."/>
            <person name="Chertkov O."/>
            <person name="Brettin T."/>
            <person name="Detter J.C."/>
            <person name="Han C."/>
            <person name="Larimer F."/>
            <person name="Land M."/>
            <person name="Hauser L."/>
            <person name="Markowitz V."/>
            <person name="Cheng J.-F."/>
            <person name="Hugenholtz P."/>
            <person name="Woyke T."/>
            <person name="Wu D."/>
            <person name="Jando M."/>
            <person name="Schneider S."/>
            <person name="Klenk H.-P."/>
            <person name="Eisen J.A."/>
        </authorList>
    </citation>
    <scope>NUCLEOTIDE SEQUENCE [LARGE SCALE GENOMIC DNA]</scope>
    <source>
        <strain evidence="5">ATCC 19993 / DSM 43833 / CBS 139.67 / JCM 10125 / KCTC 9307 / NBRC 14880 / R51</strain>
    </source>
</reference>
<keyword evidence="4" id="KW-0808">Transferase</keyword>
<evidence type="ECO:0000256" key="2">
    <source>
        <dbReference type="SAM" id="Phobius"/>
    </source>
</evidence>
<feature type="transmembrane region" description="Helical" evidence="2">
    <location>
        <begin position="369"/>
        <end position="389"/>
    </location>
</feature>
<evidence type="ECO:0000313" key="5">
    <source>
        <dbReference type="Proteomes" id="UP000006640"/>
    </source>
</evidence>
<feature type="compositionally biased region" description="Basic and acidic residues" evidence="1">
    <location>
        <begin position="239"/>
        <end position="258"/>
    </location>
</feature>
<dbReference type="KEGG" id="tbi:Tbis_0727"/>
<name>D6Y5V6_THEBD</name>
<dbReference type="GO" id="GO:0016747">
    <property type="term" value="F:acyltransferase activity, transferring groups other than amino-acyl groups"/>
    <property type="evidence" value="ECO:0007669"/>
    <property type="project" value="InterPro"/>
</dbReference>
<dbReference type="HOGENOM" id="CLU_447537_0_0_11"/>
<feature type="compositionally biased region" description="Low complexity" evidence="1">
    <location>
        <begin position="192"/>
        <end position="204"/>
    </location>
</feature>
<dbReference type="eggNOG" id="COG3594">
    <property type="taxonomic scope" value="Bacteria"/>
</dbReference>
<dbReference type="EMBL" id="CP001874">
    <property type="protein sequence ID" value="ADG87452.1"/>
    <property type="molecule type" value="Genomic_DNA"/>
</dbReference>
<accession>D6Y5V6</accession>
<dbReference type="PANTHER" id="PTHR37312">
    <property type="entry name" value="MEMBRANE-BOUND ACYLTRANSFERASE YKRP-RELATED"/>
    <property type="match status" value="1"/>
</dbReference>
<evidence type="ECO:0000259" key="3">
    <source>
        <dbReference type="Pfam" id="PF01757"/>
    </source>
</evidence>
<dbReference type="Proteomes" id="UP000006640">
    <property type="component" value="Chromosome"/>
</dbReference>
<keyword evidence="2" id="KW-0472">Membrane</keyword>
<feature type="transmembrane region" description="Helical" evidence="2">
    <location>
        <begin position="401"/>
        <end position="418"/>
    </location>
</feature>
<feature type="domain" description="Acyltransferase 3" evidence="3">
    <location>
        <begin position="279"/>
        <end position="580"/>
    </location>
</feature>
<feature type="transmembrane region" description="Helical" evidence="2">
    <location>
        <begin position="559"/>
        <end position="581"/>
    </location>
</feature>
<feature type="transmembrane region" description="Helical" evidence="2">
    <location>
        <begin position="310"/>
        <end position="331"/>
    </location>
</feature>
<keyword evidence="2" id="KW-1133">Transmembrane helix</keyword>
<keyword evidence="5" id="KW-1185">Reference proteome</keyword>
<sequence>MGGSAASPAADAQDKPPLPSRRRWRAAEEPGERPQEPSSGFDYFAAPPRRSRPEPSATGGWDRYEPAGPDAPTAATGFAGAFDDPFRGPASHEAPGSATAGPEWPEPRRTEPRWADSPWPEPGRTESSSWPSSWPGAERDASPASPAAERTGSWAERERAEPSWPDPDRTESWTRTDWPAQEPSRHRDEPGAADAPAADAWDPWQRPRQSGAAATATETAFDRPADTVHTPPRPAWADGRTDPPAKADRPREEKRERSGAPAGGAQQKPKARAAKKRDPYLDNAKFLLITLVPFGHALVPTLAADSARATYLYIYVFHMPLFVMISGYLSRNFWNSNAKTNKLVDTFLVPYVIVEVGYALLRWSLGQKWSLTITDPAWLNWYLIALLFWRLSTPVWKRMRFPVTMAVFVYLFAGFSELTGDFSMDRFFGLMPFFVIGLMFKPEWFDFLKRRWVQVLSVLVLIGAAAVAIYLVKNYHVKLGPIYYKYSYKDLGLVWWKGIALRMSLLIAALLMSAAVMSLVPRHETWFTDLGTRTLYCYLLHGVPVLIGKEMGWLSAPWLFGPLGVAAIGSASFALSILLCMPITRRLFRWLLEPRLTWLYRKPKTPVRTG</sequence>
<feature type="transmembrane region" description="Helical" evidence="2">
    <location>
        <begin position="452"/>
        <end position="473"/>
    </location>
</feature>
<dbReference type="PANTHER" id="PTHR37312:SF1">
    <property type="entry name" value="MEMBRANE-BOUND ACYLTRANSFERASE YKRP-RELATED"/>
    <property type="match status" value="1"/>
</dbReference>
<dbReference type="OrthoDB" id="6623990at2"/>
<feature type="compositionally biased region" description="Basic and acidic residues" evidence="1">
    <location>
        <begin position="155"/>
        <end position="174"/>
    </location>
</feature>
<dbReference type="Pfam" id="PF01757">
    <property type="entry name" value="Acyl_transf_3"/>
    <property type="match status" value="1"/>
</dbReference>
<feature type="compositionally biased region" description="Basic and acidic residues" evidence="1">
    <location>
        <begin position="105"/>
        <end position="114"/>
    </location>
</feature>
<dbReference type="InterPro" id="IPR002656">
    <property type="entry name" value="Acyl_transf_3_dom"/>
</dbReference>
<dbReference type="AlphaFoldDB" id="D6Y5V6"/>
<proteinExistence type="predicted"/>
<gene>
    <name evidence="4" type="ordered locus">Tbis_0727</name>
</gene>
<feature type="transmembrane region" description="Helical" evidence="2">
    <location>
        <begin position="493"/>
        <end position="518"/>
    </location>
</feature>
<keyword evidence="4" id="KW-0012">Acyltransferase</keyword>
<evidence type="ECO:0000313" key="4">
    <source>
        <dbReference type="EMBL" id="ADG87452.1"/>
    </source>
</evidence>
<feature type="compositionally biased region" description="Low complexity" evidence="1">
    <location>
        <begin position="67"/>
        <end position="83"/>
    </location>
</feature>
<feature type="transmembrane region" description="Helical" evidence="2">
    <location>
        <begin position="286"/>
        <end position="304"/>
    </location>
</feature>
<dbReference type="InterPro" id="IPR052734">
    <property type="entry name" value="Nod_factor_acetyltransferase"/>
</dbReference>
<feature type="transmembrane region" description="Helical" evidence="2">
    <location>
        <begin position="343"/>
        <end position="363"/>
    </location>
</feature>
<protein>
    <submittedName>
        <fullName evidence="4">Acyltransferase 3</fullName>
    </submittedName>
</protein>
<feature type="region of interest" description="Disordered" evidence="1">
    <location>
        <begin position="1"/>
        <end position="276"/>
    </location>
</feature>